<dbReference type="EMBL" id="CP082237">
    <property type="protein sequence ID" value="QZT33625.1"/>
    <property type="molecule type" value="Genomic_DNA"/>
</dbReference>
<evidence type="ECO:0000256" key="3">
    <source>
        <dbReference type="ARBA" id="ARBA00022801"/>
    </source>
</evidence>
<dbReference type="GO" id="GO:0019843">
    <property type="term" value="F:rRNA binding"/>
    <property type="evidence" value="ECO:0007669"/>
    <property type="project" value="UniProtKB-UniRule"/>
</dbReference>
<dbReference type="NCBIfam" id="TIGR01069">
    <property type="entry name" value="mutS2"/>
    <property type="match status" value="1"/>
</dbReference>
<dbReference type="Gene3D" id="1.10.1420.10">
    <property type="match status" value="2"/>
</dbReference>
<keyword evidence="7 12" id="KW-0255">Endonuclease</keyword>
<dbReference type="GO" id="GO:0072344">
    <property type="term" value="P:rescue of stalled ribosome"/>
    <property type="evidence" value="ECO:0007669"/>
    <property type="project" value="UniProtKB-UniRule"/>
</dbReference>
<comment type="function">
    <text evidence="7">Acts as a ribosome collision sensor, splitting the ribosome into its 2 subunits. Detects stalled/collided 70S ribosomes which it binds and splits by an ATP-hydrolysis driven conformational change. Acts upstream of the ribosome quality control system (RQC), a ribosome-associated complex that mediates the extraction of incompletely synthesized nascent chains from stalled ribosomes and their subsequent degradation. Probably generates substrates for RQC.</text>
</comment>
<dbReference type="EC" id="3.6.4.-" evidence="7"/>
<dbReference type="GO" id="GO:0140664">
    <property type="term" value="F:ATP-dependent DNA damage sensor activity"/>
    <property type="evidence" value="ECO:0007669"/>
    <property type="project" value="InterPro"/>
</dbReference>
<dbReference type="GO" id="GO:0030983">
    <property type="term" value="F:mismatched DNA binding"/>
    <property type="evidence" value="ECO:0007669"/>
    <property type="project" value="InterPro"/>
</dbReference>
<keyword evidence="3 7" id="KW-0378">Hydrolase</keyword>
<feature type="region of interest" description="Disordered" evidence="9">
    <location>
        <begin position="620"/>
        <end position="646"/>
    </location>
</feature>
<keyword evidence="5 7" id="KW-0694">RNA-binding</keyword>
<dbReference type="HAMAP" id="MF_00092">
    <property type="entry name" value="MutS2"/>
    <property type="match status" value="1"/>
</dbReference>
<dbReference type="InterPro" id="IPR005747">
    <property type="entry name" value="MutS2"/>
</dbReference>
<dbReference type="InterPro" id="IPR036063">
    <property type="entry name" value="Smr_dom_sf"/>
</dbReference>
<dbReference type="InterPro" id="IPR027417">
    <property type="entry name" value="P-loop_NTPase"/>
</dbReference>
<evidence type="ECO:0000256" key="1">
    <source>
        <dbReference type="ARBA" id="ARBA00022730"/>
    </source>
</evidence>
<dbReference type="GO" id="GO:0004519">
    <property type="term" value="F:endonuclease activity"/>
    <property type="evidence" value="ECO:0007669"/>
    <property type="project" value="UniProtKB-UniRule"/>
</dbReference>
<feature type="domain" description="Smr" evidence="10">
    <location>
        <begin position="712"/>
        <end position="787"/>
    </location>
</feature>
<reference evidence="12" key="3">
    <citation type="submission" date="2021-08" db="EMBL/GenBank/DDBJ databases">
        <authorList>
            <person name="de Jong S."/>
            <person name="van den Broek M."/>
            <person name="Merkel A."/>
            <person name="de la Torre Cortes P."/>
            <person name="Kalamorz F."/>
            <person name="Cook G."/>
            <person name="van Loosdrecht M."/>
            <person name="McMillan D."/>
        </authorList>
    </citation>
    <scope>NUCLEOTIDE SEQUENCE</scope>
    <source>
        <strain evidence="12">TA2.A1</strain>
    </source>
</reference>
<proteinExistence type="inferred from homology"/>
<comment type="similarity">
    <text evidence="7">Belongs to the DNA mismatch repair MutS family. MutS2 subfamily.</text>
</comment>
<dbReference type="InterPro" id="IPR036187">
    <property type="entry name" value="DNA_mismatch_repair_MutS_sf"/>
</dbReference>
<dbReference type="Gene3D" id="3.40.50.300">
    <property type="entry name" value="P-loop containing nucleotide triphosphate hydrolases"/>
    <property type="match status" value="1"/>
</dbReference>
<evidence type="ECO:0000259" key="10">
    <source>
        <dbReference type="PROSITE" id="PS50828"/>
    </source>
</evidence>
<dbReference type="InterPro" id="IPR000432">
    <property type="entry name" value="DNA_mismatch_repair_MutS_C"/>
</dbReference>
<dbReference type="PROSITE" id="PS50828">
    <property type="entry name" value="SMR"/>
    <property type="match status" value="1"/>
</dbReference>
<evidence type="ECO:0000313" key="13">
    <source>
        <dbReference type="Proteomes" id="UP000010716"/>
    </source>
</evidence>
<feature type="binding site" evidence="7">
    <location>
        <begin position="335"/>
        <end position="342"/>
    </location>
    <ligand>
        <name>ATP</name>
        <dbReference type="ChEBI" id="CHEBI:30616"/>
    </ligand>
</feature>
<dbReference type="SUPFAM" id="SSF160443">
    <property type="entry name" value="SMR domain-like"/>
    <property type="match status" value="1"/>
</dbReference>
<dbReference type="GO" id="GO:0016887">
    <property type="term" value="F:ATP hydrolysis activity"/>
    <property type="evidence" value="ECO:0007669"/>
    <property type="project" value="InterPro"/>
</dbReference>
<comment type="subunit">
    <text evidence="7">Homodimer. Binds to stalled ribosomes, contacting rRNA.</text>
</comment>
<dbReference type="EC" id="3.1.-.-" evidence="7"/>
<dbReference type="Proteomes" id="UP000010716">
    <property type="component" value="Unassembled WGS sequence"/>
</dbReference>
<gene>
    <name evidence="7" type="primary">mutS2</name>
    <name evidence="7" type="synonym">rqcU</name>
    <name evidence="11" type="ORF">CathTA2_0328</name>
    <name evidence="12" type="ORF">HUR95_15545</name>
</gene>
<evidence type="ECO:0000256" key="6">
    <source>
        <dbReference type="ARBA" id="ARBA00023125"/>
    </source>
</evidence>
<keyword evidence="7" id="KW-0540">Nuclease</keyword>
<dbReference type="Pfam" id="PF00488">
    <property type="entry name" value="MutS_V"/>
    <property type="match status" value="1"/>
</dbReference>
<evidence type="ECO:0000313" key="12">
    <source>
        <dbReference type="EMBL" id="QZT33625.1"/>
    </source>
</evidence>
<dbReference type="CDD" id="cd06503">
    <property type="entry name" value="ATP-synt_Fo_b"/>
    <property type="match status" value="1"/>
</dbReference>
<dbReference type="GO" id="GO:0005524">
    <property type="term" value="F:ATP binding"/>
    <property type="evidence" value="ECO:0007669"/>
    <property type="project" value="UniProtKB-UniRule"/>
</dbReference>
<evidence type="ECO:0000256" key="9">
    <source>
        <dbReference type="SAM" id="MobiDB-lite"/>
    </source>
</evidence>
<dbReference type="eggNOG" id="COG1193">
    <property type="taxonomic scope" value="Bacteria"/>
</dbReference>
<evidence type="ECO:0000313" key="14">
    <source>
        <dbReference type="Proteomes" id="UP000825179"/>
    </source>
</evidence>
<evidence type="ECO:0000256" key="7">
    <source>
        <dbReference type="HAMAP-Rule" id="MF_00092"/>
    </source>
</evidence>
<dbReference type="PANTHER" id="PTHR48466:SF2">
    <property type="entry name" value="OS10G0509000 PROTEIN"/>
    <property type="match status" value="1"/>
</dbReference>
<keyword evidence="1 7" id="KW-0699">rRNA-binding</keyword>
<comment type="function">
    <text evidence="7">Endonuclease that is involved in the suppression of homologous recombination and thus may have a key role in the control of bacterial genetic diversity.</text>
</comment>
<dbReference type="SUPFAM" id="SSF48334">
    <property type="entry name" value="DNA repair protein MutS, domain III"/>
    <property type="match status" value="1"/>
</dbReference>
<dbReference type="PROSITE" id="PS00486">
    <property type="entry name" value="DNA_MISMATCH_REPAIR_2"/>
    <property type="match status" value="1"/>
</dbReference>
<dbReference type="FunFam" id="3.40.50.300:FF:000830">
    <property type="entry name" value="Endonuclease MutS2"/>
    <property type="match status" value="1"/>
</dbReference>
<dbReference type="PANTHER" id="PTHR48466">
    <property type="entry name" value="OS10G0509000 PROTEIN-RELATED"/>
    <property type="match status" value="1"/>
</dbReference>
<dbReference type="Gene3D" id="3.30.1370.110">
    <property type="match status" value="1"/>
</dbReference>
<dbReference type="Proteomes" id="UP000825179">
    <property type="component" value="Chromosome"/>
</dbReference>
<evidence type="ECO:0000256" key="8">
    <source>
        <dbReference type="SAM" id="Coils"/>
    </source>
</evidence>
<dbReference type="InterPro" id="IPR046893">
    <property type="entry name" value="MSSS"/>
</dbReference>
<dbReference type="Pfam" id="PF01713">
    <property type="entry name" value="Smr"/>
    <property type="match status" value="1"/>
</dbReference>
<keyword evidence="4 7" id="KW-0067">ATP-binding</keyword>
<evidence type="ECO:0000256" key="4">
    <source>
        <dbReference type="ARBA" id="ARBA00022840"/>
    </source>
</evidence>
<dbReference type="PIRSF" id="PIRSF005814">
    <property type="entry name" value="MutS_YshD"/>
    <property type="match status" value="1"/>
</dbReference>
<dbReference type="KEGG" id="cthu:HUR95_15545"/>
<keyword evidence="8" id="KW-0175">Coiled coil</keyword>
<dbReference type="RefSeq" id="WP_007502464.1">
    <property type="nucleotide sequence ID" value="NZ_AFCE01000044.1"/>
</dbReference>
<dbReference type="GO" id="GO:0043023">
    <property type="term" value="F:ribosomal large subunit binding"/>
    <property type="evidence" value="ECO:0007669"/>
    <property type="project" value="UniProtKB-UniRule"/>
</dbReference>
<dbReference type="CDD" id="cd03280">
    <property type="entry name" value="ABC_MutS2"/>
    <property type="match status" value="1"/>
</dbReference>
<organism evidence="11 13">
    <name type="scientific">Caldalkalibacillus thermarum (strain TA2.A1)</name>
    <dbReference type="NCBI Taxonomy" id="986075"/>
    <lineage>
        <taxon>Bacteria</taxon>
        <taxon>Bacillati</taxon>
        <taxon>Bacillota</taxon>
        <taxon>Bacilli</taxon>
        <taxon>Bacillales</taxon>
        <taxon>Bacillaceae</taxon>
        <taxon>Caldalkalibacillus</taxon>
    </lineage>
</organism>
<keyword evidence="14" id="KW-1185">Reference proteome</keyword>
<dbReference type="InterPro" id="IPR007696">
    <property type="entry name" value="DNA_mismatch_repair_MutS_core"/>
</dbReference>
<reference evidence="12 14" key="2">
    <citation type="journal article" date="2020" name="Extremophiles">
        <title>Genomic analysis of Caldalkalibacillus thermarum TA2.A1 reveals aerobic alkaliphilic metabolism and evolutionary hallmarks linking alkaliphilic bacteria and plant life.</title>
        <authorList>
            <person name="de Jong S.I."/>
            <person name="van den Broek M.A."/>
            <person name="Merkel A.Y."/>
            <person name="de la Torre Cortes P."/>
            <person name="Kalamorz F."/>
            <person name="Cook G.M."/>
            <person name="van Loosdrecht M.C.M."/>
            <person name="McMillan D.G.G."/>
        </authorList>
    </citation>
    <scope>NUCLEOTIDE SEQUENCE [LARGE SCALE GENOMIC DNA]</scope>
    <source>
        <strain evidence="12 14">TA2.A1</strain>
    </source>
</reference>
<dbReference type="EMBL" id="AFCE01000044">
    <property type="protein sequence ID" value="EGL84112.1"/>
    <property type="molecule type" value="Genomic_DNA"/>
</dbReference>
<feature type="coiled-coil region" evidence="8">
    <location>
        <begin position="519"/>
        <end position="600"/>
    </location>
</feature>
<dbReference type="Pfam" id="PF20297">
    <property type="entry name" value="MSSS"/>
    <property type="match status" value="1"/>
</dbReference>
<keyword evidence="2 7" id="KW-0547">Nucleotide-binding</keyword>
<dbReference type="OrthoDB" id="9808166at2"/>
<sequence length="787" mass="87886">MQERTLKLLEFDKIKDELAKHAASTLGKEKVEELTPVFDLDVVRKEQQATYEAFTVLRLKGQVPFGGIRDIRPAVKRAMIGSRLDAAELLDVAQTIAGGRKLKHFLEKVCAEHGELSILARLEEQIRPLRDVEQSIKSCIDEHGDVLDSASPALKEIRNRIRHAEQRVKRQLEQIVRAPANQKMLQEPIITIRQDRYCIPVKAEYRHHFGGLVHDQSASGATLFVEPEAVVAINNELREAKLQEEKEIDRILTGLTRQVGEAGEDLKNNVQALAELDFLFAKAYYARSIRAVQPQLNDQGYFKLIRARHPLIPAQDVVPTTFELGGEYTCMVITGPNTGGKTVTLKTLGLLTLMACSGLFIPAEEGSHVAVVSGVYADIGDEQSIEQSLSTFSSHMTHIVDILEKMDENSLLLFDELGAGTDPTEGAALAMAILDFVHSRGALVVATTHYSELKAYAYSRPGVINASVEFDTETLKPTYRLLVGVPGRSNAFHIARRLGLKEEIIETAKNQISTDDLRIDHMLAELESARKQAEEDRQAAERLKREVEALKQSLAKKEAQLEKEKERLISQAKQQAEQKIERMMKEAERIMAQLREWQRGHQAVKEHQLIEAKKGLKQLKEAASQQPAGMDKPRPKRQNGQTFKPGDDVYVHTFGQKGQVIEKLSEQEYYVQLGIIKMKVKASDMEKIKTKQTEQAGMARVQTKTETVGLELDVRGQTTDEAIAAVDKYLDDALLAGYQQVSIIHGKGTGQLRKGIQDFLRRHKRVKAFRLGEAGEGGSGVTIVTLS</sequence>
<dbReference type="GO" id="GO:0045910">
    <property type="term" value="P:negative regulation of DNA recombination"/>
    <property type="evidence" value="ECO:0007669"/>
    <property type="project" value="InterPro"/>
</dbReference>
<name>F5L3G7_CALTT</name>
<dbReference type="SMART" id="SM00533">
    <property type="entry name" value="MUTSd"/>
    <property type="match status" value="1"/>
</dbReference>
<dbReference type="SUPFAM" id="SSF52540">
    <property type="entry name" value="P-loop containing nucleoside triphosphate hydrolases"/>
    <property type="match status" value="1"/>
</dbReference>
<evidence type="ECO:0000256" key="2">
    <source>
        <dbReference type="ARBA" id="ARBA00022741"/>
    </source>
</evidence>
<evidence type="ECO:0000256" key="5">
    <source>
        <dbReference type="ARBA" id="ARBA00022884"/>
    </source>
</evidence>
<accession>F5L3G7</accession>
<dbReference type="SMART" id="SM00463">
    <property type="entry name" value="SMR"/>
    <property type="match status" value="1"/>
</dbReference>
<evidence type="ECO:0000313" key="11">
    <source>
        <dbReference type="EMBL" id="EGL84112.1"/>
    </source>
</evidence>
<dbReference type="AlphaFoldDB" id="F5L3G7"/>
<protein>
    <recommendedName>
        <fullName evidence="7">Endonuclease MutS2</fullName>
        <ecNumber evidence="7">3.1.-.-</ecNumber>
    </recommendedName>
    <alternativeName>
        <fullName evidence="7">Ribosome-associated protein quality control-upstream factor</fullName>
        <shortName evidence="7">RQC-upstream factor</shortName>
        <shortName evidence="7">RqcU</shortName>
        <ecNumber evidence="7">3.6.4.-</ecNumber>
    </alternativeName>
</protein>
<dbReference type="GO" id="GO:0006298">
    <property type="term" value="P:mismatch repair"/>
    <property type="evidence" value="ECO:0007669"/>
    <property type="project" value="InterPro"/>
</dbReference>
<dbReference type="InterPro" id="IPR002625">
    <property type="entry name" value="Smr_dom"/>
</dbReference>
<dbReference type="InterPro" id="IPR045076">
    <property type="entry name" value="MutS"/>
</dbReference>
<keyword evidence="6 7" id="KW-0238">DNA-binding</keyword>
<dbReference type="SMART" id="SM00534">
    <property type="entry name" value="MUTSac"/>
    <property type="match status" value="1"/>
</dbReference>
<reference evidence="11 13" key="1">
    <citation type="journal article" date="2011" name="J. Bacteriol.">
        <title>Draft genome sequence of the thermoalkaliphilic Caldalkalibacillus thermarum strain TA2.A1.</title>
        <authorList>
            <person name="Kalamorz F."/>
            <person name="Keis S."/>
            <person name="McMillan D.G."/>
            <person name="Olsson K."/>
            <person name="Stanton J.A."/>
            <person name="Stockwell P."/>
            <person name="Black M.A."/>
            <person name="Klingeman D.M."/>
            <person name="Land M.L."/>
            <person name="Han C.S."/>
            <person name="Martin S.L."/>
            <person name="Becher S.A."/>
            <person name="Peddie C.J."/>
            <person name="Morgan H.W."/>
            <person name="Matthies D."/>
            <person name="Preiss L."/>
            <person name="Meier T."/>
            <person name="Brown S.D."/>
            <person name="Cook G.M."/>
        </authorList>
    </citation>
    <scope>NUCLEOTIDE SEQUENCE [LARGE SCALE GENOMIC DNA]</scope>
    <source>
        <strain evidence="11 13">TA2.A1</strain>
    </source>
</reference>